<dbReference type="Proteomes" id="UP000276133">
    <property type="component" value="Unassembled WGS sequence"/>
</dbReference>
<organism evidence="1 2">
    <name type="scientific">Brachionus plicatilis</name>
    <name type="common">Marine rotifer</name>
    <name type="synonym">Brachionus muelleri</name>
    <dbReference type="NCBI Taxonomy" id="10195"/>
    <lineage>
        <taxon>Eukaryota</taxon>
        <taxon>Metazoa</taxon>
        <taxon>Spiralia</taxon>
        <taxon>Gnathifera</taxon>
        <taxon>Rotifera</taxon>
        <taxon>Eurotatoria</taxon>
        <taxon>Monogononta</taxon>
        <taxon>Pseudotrocha</taxon>
        <taxon>Ploima</taxon>
        <taxon>Brachionidae</taxon>
        <taxon>Brachionus</taxon>
    </lineage>
</organism>
<dbReference type="AlphaFoldDB" id="A0A3M7SWQ9"/>
<reference evidence="1 2" key="1">
    <citation type="journal article" date="2018" name="Sci. Rep.">
        <title>Genomic signatures of local adaptation to the degree of environmental predictability in rotifers.</title>
        <authorList>
            <person name="Franch-Gras L."/>
            <person name="Hahn C."/>
            <person name="Garcia-Roger E.M."/>
            <person name="Carmona M.J."/>
            <person name="Serra M."/>
            <person name="Gomez A."/>
        </authorList>
    </citation>
    <scope>NUCLEOTIDE SEQUENCE [LARGE SCALE GENOMIC DNA]</scope>
    <source>
        <strain evidence="1">HYR1</strain>
    </source>
</reference>
<name>A0A3M7SWQ9_BRAPC</name>
<dbReference type="EMBL" id="REGN01000686">
    <property type="protein sequence ID" value="RNA40018.1"/>
    <property type="molecule type" value="Genomic_DNA"/>
</dbReference>
<evidence type="ECO:0000313" key="2">
    <source>
        <dbReference type="Proteomes" id="UP000276133"/>
    </source>
</evidence>
<proteinExistence type="predicted"/>
<sequence length="62" mass="7432">MDEFIPKSVYKKSYNSIYSCIMLTSSSISKKKLKDETFFQYFRATNKREKNLRSTFKSKNED</sequence>
<accession>A0A3M7SWQ9</accession>
<comment type="caution">
    <text evidence="1">The sequence shown here is derived from an EMBL/GenBank/DDBJ whole genome shotgun (WGS) entry which is preliminary data.</text>
</comment>
<gene>
    <name evidence="1" type="ORF">BpHYR1_031425</name>
</gene>
<protein>
    <submittedName>
        <fullName evidence="1">Uncharacterized protein</fullName>
    </submittedName>
</protein>
<keyword evidence="2" id="KW-1185">Reference proteome</keyword>
<evidence type="ECO:0000313" key="1">
    <source>
        <dbReference type="EMBL" id="RNA40018.1"/>
    </source>
</evidence>